<dbReference type="GO" id="GO:0050821">
    <property type="term" value="P:protein stabilization"/>
    <property type="evidence" value="ECO:0007669"/>
    <property type="project" value="TreeGrafter"/>
</dbReference>
<reference evidence="4" key="1">
    <citation type="submission" date="2021-09" db="EMBL/GenBank/DDBJ databases">
        <title>Genome of Aequorivita sp. strain F47161.</title>
        <authorList>
            <person name="Wang Y."/>
        </authorList>
    </citation>
    <scope>NUCLEOTIDE SEQUENCE</scope>
    <source>
        <strain evidence="4">F47161</strain>
    </source>
</reference>
<dbReference type="GO" id="GO:0005829">
    <property type="term" value="C:cytosol"/>
    <property type="evidence" value="ECO:0007669"/>
    <property type="project" value="TreeGrafter"/>
</dbReference>
<dbReference type="Proteomes" id="UP001139461">
    <property type="component" value="Unassembled WGS sequence"/>
</dbReference>
<dbReference type="Gene3D" id="3.30.910.20">
    <property type="entry name" value="Skp domain"/>
    <property type="match status" value="1"/>
</dbReference>
<keyword evidence="2" id="KW-0732">Signal</keyword>
<keyword evidence="5" id="KW-1185">Reference proteome</keyword>
<protein>
    <submittedName>
        <fullName evidence="4">OmpH family outer membrane protein</fullName>
    </submittedName>
</protein>
<dbReference type="InterPro" id="IPR005632">
    <property type="entry name" value="Chaperone_Skp"/>
</dbReference>
<dbReference type="InterPro" id="IPR024930">
    <property type="entry name" value="Skp_dom_sf"/>
</dbReference>
<sequence>MKKGNLNILIVTIFLCLGMQSIAQKSGHLNFGNLIAMLPETKSADIELESYHKVLIQKSEAMVAKLQEENNNFINDAKSGMLTSAQQSENEAYVLNKEQEILMYQQQIAQLLDQKREELLSPIVKRANQAIKDVAEEEGYIIVFDTSVFNAVLYAMESDDLMPQVKHKLGI</sequence>
<dbReference type="Pfam" id="PF03938">
    <property type="entry name" value="OmpH"/>
    <property type="match status" value="1"/>
</dbReference>
<proteinExistence type="inferred from homology"/>
<dbReference type="GO" id="GO:0051082">
    <property type="term" value="F:unfolded protein binding"/>
    <property type="evidence" value="ECO:0007669"/>
    <property type="project" value="InterPro"/>
</dbReference>
<dbReference type="SUPFAM" id="SSF111384">
    <property type="entry name" value="OmpH-like"/>
    <property type="match status" value="1"/>
</dbReference>
<dbReference type="PANTHER" id="PTHR35089:SF1">
    <property type="entry name" value="CHAPERONE PROTEIN SKP"/>
    <property type="match status" value="1"/>
</dbReference>
<organism evidence="4 5">
    <name type="scientific">Aequorivita vitellina</name>
    <dbReference type="NCBI Taxonomy" id="2874475"/>
    <lineage>
        <taxon>Bacteria</taxon>
        <taxon>Pseudomonadati</taxon>
        <taxon>Bacteroidota</taxon>
        <taxon>Flavobacteriia</taxon>
        <taxon>Flavobacteriales</taxon>
        <taxon>Flavobacteriaceae</taxon>
        <taxon>Aequorivita</taxon>
    </lineage>
</organism>
<keyword evidence="3" id="KW-0175">Coiled coil</keyword>
<name>A0A9X1QW95_9FLAO</name>
<comment type="similarity">
    <text evidence="1">Belongs to the Skp family.</text>
</comment>
<evidence type="ECO:0000256" key="2">
    <source>
        <dbReference type="ARBA" id="ARBA00022729"/>
    </source>
</evidence>
<evidence type="ECO:0000256" key="3">
    <source>
        <dbReference type="SAM" id="Coils"/>
    </source>
</evidence>
<dbReference type="AlphaFoldDB" id="A0A9X1QW95"/>
<accession>A0A9X1QW95</accession>
<feature type="coiled-coil region" evidence="3">
    <location>
        <begin position="56"/>
        <end position="114"/>
    </location>
</feature>
<evidence type="ECO:0000313" key="4">
    <source>
        <dbReference type="EMBL" id="MCG2418557.1"/>
    </source>
</evidence>
<gene>
    <name evidence="4" type="ORF">K8089_05940</name>
</gene>
<dbReference type="PANTHER" id="PTHR35089">
    <property type="entry name" value="CHAPERONE PROTEIN SKP"/>
    <property type="match status" value="1"/>
</dbReference>
<evidence type="ECO:0000256" key="1">
    <source>
        <dbReference type="ARBA" id="ARBA00009091"/>
    </source>
</evidence>
<comment type="caution">
    <text evidence="4">The sequence shown here is derived from an EMBL/GenBank/DDBJ whole genome shotgun (WGS) entry which is preliminary data.</text>
</comment>
<dbReference type="RefSeq" id="WP_237602366.1">
    <property type="nucleotide sequence ID" value="NZ_JAIRBA010000008.1"/>
</dbReference>
<dbReference type="EMBL" id="JAIRBA010000008">
    <property type="protein sequence ID" value="MCG2418557.1"/>
    <property type="molecule type" value="Genomic_DNA"/>
</dbReference>
<evidence type="ECO:0000313" key="5">
    <source>
        <dbReference type="Proteomes" id="UP001139461"/>
    </source>
</evidence>
<dbReference type="SMART" id="SM00935">
    <property type="entry name" value="OmpH"/>
    <property type="match status" value="1"/>
</dbReference>